<feature type="binding site" evidence="1">
    <location>
        <position position="38"/>
    </location>
    <ligand>
        <name>Mg(2+)</name>
        <dbReference type="ChEBI" id="CHEBI:18420"/>
        <label>4</label>
    </ligand>
</feature>
<feature type="binding site" evidence="1">
    <location>
        <begin position="131"/>
        <end position="132"/>
    </location>
    <ligand>
        <name>ATP</name>
        <dbReference type="ChEBI" id="CHEBI:30616"/>
    </ligand>
</feature>
<protein>
    <recommendedName>
        <fullName evidence="1">Thiamine-monophosphate kinase</fullName>
        <shortName evidence="1">TMP kinase</shortName>
        <shortName evidence="1">Thiamine-phosphate kinase</shortName>
        <ecNumber evidence="1">2.7.4.16</ecNumber>
    </recommendedName>
</protein>
<dbReference type="PANTHER" id="PTHR30270">
    <property type="entry name" value="THIAMINE-MONOPHOSPHATE KINASE"/>
    <property type="match status" value="1"/>
</dbReference>
<dbReference type="Gene3D" id="3.30.1330.10">
    <property type="entry name" value="PurM-like, N-terminal domain"/>
    <property type="match status" value="1"/>
</dbReference>
<accession>A0A8J6N0Q8</accession>
<dbReference type="InterPro" id="IPR006283">
    <property type="entry name" value="ThiL-like"/>
</dbReference>
<keyword evidence="1" id="KW-0784">Thiamine biosynthesis</keyword>
<feature type="binding site" evidence="1">
    <location>
        <position position="84"/>
    </location>
    <ligand>
        <name>Mg(2+)</name>
        <dbReference type="ChEBI" id="CHEBI:18420"/>
        <label>4</label>
    </ligand>
</feature>
<feature type="binding site" evidence="1">
    <location>
        <position position="84"/>
    </location>
    <ligand>
        <name>Mg(2+)</name>
        <dbReference type="ChEBI" id="CHEBI:18420"/>
        <label>3</label>
    </ligand>
</feature>
<comment type="miscellaneous">
    <text evidence="1">Reaction mechanism of ThiL seems to utilize a direct, inline transfer of the gamma-phosphate of ATP to TMP rather than a phosphorylated enzyme intermediate.</text>
</comment>
<comment type="caution">
    <text evidence="4">The sequence shown here is derived from an EMBL/GenBank/DDBJ whole genome shotgun (WGS) entry which is preliminary data.</text>
</comment>
<comment type="caution">
    <text evidence="1">Lacks conserved residue(s) required for the propagation of feature annotation.</text>
</comment>
<dbReference type="Proteomes" id="UP000650524">
    <property type="component" value="Unassembled WGS sequence"/>
</dbReference>
<dbReference type="InterPro" id="IPR010918">
    <property type="entry name" value="PurM-like_C_dom"/>
</dbReference>
<comment type="similarity">
    <text evidence="1">Belongs to the thiamine-monophosphate kinase family.</text>
</comment>
<evidence type="ECO:0000313" key="4">
    <source>
        <dbReference type="EMBL" id="MBC8178078.1"/>
    </source>
</evidence>
<feature type="binding site" evidence="1">
    <location>
        <position position="62"/>
    </location>
    <ligand>
        <name>substrate</name>
    </ligand>
</feature>
<dbReference type="Pfam" id="PF02769">
    <property type="entry name" value="AIRS_C"/>
    <property type="match status" value="1"/>
</dbReference>
<dbReference type="EMBL" id="JACNJD010000254">
    <property type="protein sequence ID" value="MBC8178078.1"/>
    <property type="molecule type" value="Genomic_DNA"/>
</dbReference>
<feature type="binding site" evidence="1">
    <location>
        <position position="114"/>
    </location>
    <ligand>
        <name>ATP</name>
        <dbReference type="ChEBI" id="CHEBI:30616"/>
    </ligand>
</feature>
<feature type="binding site" evidence="1">
    <location>
        <position position="277"/>
    </location>
    <ligand>
        <name>substrate</name>
    </ligand>
</feature>
<reference evidence="4 5" key="1">
    <citation type="submission" date="2020-08" db="EMBL/GenBank/DDBJ databases">
        <title>Bridging the membrane lipid divide: bacteria of the FCB group superphylum have the potential to synthesize archaeal ether lipids.</title>
        <authorList>
            <person name="Villanueva L."/>
            <person name="Von Meijenfeldt F.A.B."/>
            <person name="Westbye A.B."/>
            <person name="Yadav S."/>
            <person name="Hopmans E.C."/>
            <person name="Dutilh B.E."/>
            <person name="Sinninghe Damste J.S."/>
        </authorList>
    </citation>
    <scope>NUCLEOTIDE SEQUENCE [LARGE SCALE GENOMIC DNA]</scope>
    <source>
        <strain evidence="4">NIOZ-UU27</strain>
    </source>
</reference>
<feature type="binding site" evidence="1">
    <location>
        <position position="158"/>
    </location>
    <ligand>
        <name>ATP</name>
        <dbReference type="ChEBI" id="CHEBI:30616"/>
    </ligand>
</feature>
<comment type="pathway">
    <text evidence="1">Cofactor biosynthesis; thiamine diphosphate biosynthesis; thiamine diphosphate from thiamine phosphate: step 1/1.</text>
</comment>
<dbReference type="GO" id="GO:0009229">
    <property type="term" value="P:thiamine diphosphate biosynthetic process"/>
    <property type="evidence" value="ECO:0007669"/>
    <property type="project" value="UniProtKB-UniRule"/>
</dbReference>
<comment type="function">
    <text evidence="1">Catalyzes the ATP-dependent phosphorylation of thiamine-monophosphate (TMP) to form thiamine-pyrophosphate (TPP), the active form of vitamin B1.</text>
</comment>
<dbReference type="SUPFAM" id="SSF55326">
    <property type="entry name" value="PurM N-terminal domain-like"/>
    <property type="match status" value="1"/>
</dbReference>
<proteinExistence type="inferred from homology"/>
<sequence length="340" mass="36452">MPETLADIGEFGLIDRLDKLLREEGARLPEDTLGIGDDCASFQSRAGYELLITCDCIVEGRHYLPRFISPMDLGRRAMVLNISDIGAMGGHTLYALVSLGLRSDTPVKDVEAIYRGFIAELNPFDAAIIGGNLTKSEGANFIDITLIGEIESGKSVRRSTAKPGNSILVTGYPGQAAAGLHMLKAIPVDDVRAHPLVQAYNTPSHRAREGEAVAKSGMATAMIDTSDGLLGDLGHICDESGVGARIIQENLPISSALREAAGLMEHEPLDFVLQDSDDYELIITCLPEDVDGICSLITSLSHIPVTEIGAITEKTHGIKLVSHDGILREITPSGWDHFAK</sequence>
<dbReference type="InterPro" id="IPR036921">
    <property type="entry name" value="PurM-like_N_sf"/>
</dbReference>
<feature type="binding site" evidence="1">
    <location>
        <position position="84"/>
    </location>
    <ligand>
        <name>Mg(2+)</name>
        <dbReference type="ChEBI" id="CHEBI:18420"/>
        <label>2</label>
    </ligand>
</feature>
<dbReference type="Pfam" id="PF00586">
    <property type="entry name" value="AIRS"/>
    <property type="match status" value="1"/>
</dbReference>
<dbReference type="InterPro" id="IPR036676">
    <property type="entry name" value="PurM-like_C_sf"/>
</dbReference>
<dbReference type="InterPro" id="IPR016188">
    <property type="entry name" value="PurM-like_N"/>
</dbReference>
<keyword evidence="1" id="KW-0547">Nucleotide-binding</keyword>
<feature type="domain" description="PurM-like C-terminal" evidence="3">
    <location>
        <begin position="162"/>
        <end position="317"/>
    </location>
</feature>
<organism evidence="4 5">
    <name type="scientific">Candidatus Desulfacyla euxinica</name>
    <dbReference type="NCBI Taxonomy" id="2841693"/>
    <lineage>
        <taxon>Bacteria</taxon>
        <taxon>Deltaproteobacteria</taxon>
        <taxon>Candidatus Desulfacyla</taxon>
    </lineage>
</organism>
<keyword evidence="1" id="KW-0479">Metal-binding</keyword>
<dbReference type="CDD" id="cd02194">
    <property type="entry name" value="ThiL"/>
    <property type="match status" value="1"/>
</dbReference>
<evidence type="ECO:0000313" key="5">
    <source>
        <dbReference type="Proteomes" id="UP000650524"/>
    </source>
</evidence>
<keyword evidence="1" id="KW-0067">ATP-binding</keyword>
<dbReference type="AlphaFoldDB" id="A0A8J6N0Q8"/>
<dbReference type="HAMAP" id="MF_02128">
    <property type="entry name" value="TMP_kinase"/>
    <property type="match status" value="1"/>
</dbReference>
<dbReference type="GO" id="GO:0005524">
    <property type="term" value="F:ATP binding"/>
    <property type="evidence" value="ECO:0007669"/>
    <property type="project" value="UniProtKB-UniRule"/>
</dbReference>
<dbReference type="PANTHER" id="PTHR30270:SF0">
    <property type="entry name" value="THIAMINE-MONOPHOSPHATE KINASE"/>
    <property type="match status" value="1"/>
</dbReference>
<dbReference type="PIRSF" id="PIRSF005303">
    <property type="entry name" value="Thiam_monoph_kin"/>
    <property type="match status" value="1"/>
</dbReference>
<gene>
    <name evidence="1 4" type="primary">thiL</name>
    <name evidence="4" type="ORF">H8E19_11795</name>
</gene>
<dbReference type="UniPathway" id="UPA00060">
    <property type="reaction ID" value="UER00142"/>
</dbReference>
<feature type="binding site" evidence="1">
    <location>
        <position position="224"/>
    </location>
    <ligand>
        <name>Mg(2+)</name>
        <dbReference type="ChEBI" id="CHEBI:18420"/>
        <label>3</label>
    </ligand>
</feature>
<dbReference type="Gene3D" id="3.90.650.10">
    <property type="entry name" value="PurM-like C-terminal domain"/>
    <property type="match status" value="1"/>
</dbReference>
<dbReference type="GO" id="GO:0009030">
    <property type="term" value="F:thiamine-phosphate kinase activity"/>
    <property type="evidence" value="ECO:0007669"/>
    <property type="project" value="UniProtKB-UniRule"/>
</dbReference>
<feature type="binding site" evidence="1">
    <location>
        <position position="226"/>
    </location>
    <ligand>
        <name>ATP</name>
        <dbReference type="ChEBI" id="CHEBI:30616"/>
    </ligand>
</feature>
<dbReference type="SUPFAM" id="SSF56042">
    <property type="entry name" value="PurM C-terminal domain-like"/>
    <property type="match status" value="1"/>
</dbReference>
<feature type="binding site" evidence="1">
    <location>
        <position position="227"/>
    </location>
    <ligand>
        <name>Mg(2+)</name>
        <dbReference type="ChEBI" id="CHEBI:18420"/>
        <label>5</label>
    </ligand>
</feature>
<feature type="domain" description="PurM-like N-terminal" evidence="2">
    <location>
        <begin position="36"/>
        <end position="149"/>
    </location>
</feature>
<feature type="binding site" evidence="1">
    <location>
        <position position="38"/>
    </location>
    <ligand>
        <name>Mg(2+)</name>
        <dbReference type="ChEBI" id="CHEBI:18420"/>
        <label>3</label>
    </ligand>
</feature>
<feature type="binding site" evidence="1">
    <location>
        <position position="55"/>
    </location>
    <ligand>
        <name>Mg(2+)</name>
        <dbReference type="ChEBI" id="CHEBI:18420"/>
        <label>1</label>
    </ligand>
</feature>
<dbReference type="GO" id="GO:0000287">
    <property type="term" value="F:magnesium ion binding"/>
    <property type="evidence" value="ECO:0007669"/>
    <property type="project" value="UniProtKB-UniRule"/>
</dbReference>
<keyword evidence="1 4" id="KW-0808">Transferase</keyword>
<keyword evidence="1" id="KW-0460">Magnesium</keyword>
<feature type="binding site" evidence="1">
    <location>
        <position position="53"/>
    </location>
    <ligand>
        <name>Mg(2+)</name>
        <dbReference type="ChEBI" id="CHEBI:18420"/>
        <label>4</label>
    </ligand>
</feature>
<feature type="binding site" evidence="1">
    <location>
        <position position="55"/>
    </location>
    <ligand>
        <name>Mg(2+)</name>
        <dbReference type="ChEBI" id="CHEBI:18420"/>
        <label>2</label>
    </ligand>
</feature>
<dbReference type="GO" id="GO:0009228">
    <property type="term" value="P:thiamine biosynthetic process"/>
    <property type="evidence" value="ECO:0007669"/>
    <property type="project" value="UniProtKB-KW"/>
</dbReference>
<feature type="binding site" evidence="1">
    <location>
        <position position="132"/>
    </location>
    <ligand>
        <name>Mg(2+)</name>
        <dbReference type="ChEBI" id="CHEBI:18420"/>
        <label>1</label>
    </ligand>
</feature>
<keyword evidence="1 4" id="KW-0418">Kinase</keyword>
<name>A0A8J6N0Q8_9DELT</name>
<dbReference type="EC" id="2.7.4.16" evidence="1"/>
<evidence type="ECO:0000256" key="1">
    <source>
        <dbReference type="HAMAP-Rule" id="MF_02128"/>
    </source>
</evidence>
<comment type="catalytic activity">
    <reaction evidence="1">
        <text>thiamine phosphate + ATP = thiamine diphosphate + ADP</text>
        <dbReference type="Rhea" id="RHEA:15913"/>
        <dbReference type="ChEBI" id="CHEBI:30616"/>
        <dbReference type="ChEBI" id="CHEBI:37575"/>
        <dbReference type="ChEBI" id="CHEBI:58937"/>
        <dbReference type="ChEBI" id="CHEBI:456216"/>
        <dbReference type="EC" id="2.7.4.16"/>
    </reaction>
</comment>
<dbReference type="NCBIfam" id="TIGR01379">
    <property type="entry name" value="thiL"/>
    <property type="match status" value="1"/>
</dbReference>
<evidence type="ECO:0000259" key="2">
    <source>
        <dbReference type="Pfam" id="PF00586"/>
    </source>
</evidence>
<feature type="binding site" evidence="1">
    <location>
        <position position="335"/>
    </location>
    <ligand>
        <name>substrate</name>
    </ligand>
</feature>
<evidence type="ECO:0000259" key="3">
    <source>
        <dbReference type="Pfam" id="PF02769"/>
    </source>
</evidence>